<evidence type="ECO:0000256" key="4">
    <source>
        <dbReference type="ARBA" id="ARBA00023002"/>
    </source>
</evidence>
<evidence type="ECO:0000313" key="7">
    <source>
        <dbReference type="EMBL" id="KAJ7355848.1"/>
    </source>
</evidence>
<evidence type="ECO:0000256" key="5">
    <source>
        <dbReference type="ARBA" id="ARBA00023033"/>
    </source>
</evidence>
<dbReference type="SUPFAM" id="SSF54373">
    <property type="entry name" value="FAD-linked reductases, C-terminal domain"/>
    <property type="match status" value="1"/>
</dbReference>
<dbReference type="GO" id="GO:0071949">
    <property type="term" value="F:FAD binding"/>
    <property type="evidence" value="ECO:0007669"/>
    <property type="project" value="InterPro"/>
</dbReference>
<dbReference type="AlphaFoldDB" id="A0AAD7EYF5"/>
<reference evidence="7" key="1">
    <citation type="submission" date="2023-03" db="EMBL/GenBank/DDBJ databases">
        <title>Massive genome expansion in bonnet fungi (Mycena s.s.) driven by repeated elements and novel gene families across ecological guilds.</title>
        <authorList>
            <consortium name="Lawrence Berkeley National Laboratory"/>
            <person name="Harder C.B."/>
            <person name="Miyauchi S."/>
            <person name="Viragh M."/>
            <person name="Kuo A."/>
            <person name="Thoen E."/>
            <person name="Andreopoulos B."/>
            <person name="Lu D."/>
            <person name="Skrede I."/>
            <person name="Drula E."/>
            <person name="Henrissat B."/>
            <person name="Morin E."/>
            <person name="Kohler A."/>
            <person name="Barry K."/>
            <person name="LaButti K."/>
            <person name="Morin E."/>
            <person name="Salamov A."/>
            <person name="Lipzen A."/>
            <person name="Mereny Z."/>
            <person name="Hegedus B."/>
            <person name="Baldrian P."/>
            <person name="Stursova M."/>
            <person name="Weitz H."/>
            <person name="Taylor A."/>
            <person name="Grigoriev I.V."/>
            <person name="Nagy L.G."/>
            <person name="Martin F."/>
            <person name="Kauserud H."/>
        </authorList>
    </citation>
    <scope>NUCLEOTIDE SEQUENCE</scope>
    <source>
        <strain evidence="7">CBHHK002</strain>
    </source>
</reference>
<proteinExistence type="inferred from homology"/>
<dbReference type="PRINTS" id="PR00420">
    <property type="entry name" value="RNGMNOXGNASE"/>
</dbReference>
<evidence type="ECO:0000256" key="3">
    <source>
        <dbReference type="ARBA" id="ARBA00022827"/>
    </source>
</evidence>
<evidence type="ECO:0000256" key="2">
    <source>
        <dbReference type="ARBA" id="ARBA00022630"/>
    </source>
</evidence>
<dbReference type="Gene3D" id="3.50.50.60">
    <property type="entry name" value="FAD/NAD(P)-binding domain"/>
    <property type="match status" value="1"/>
</dbReference>
<protein>
    <submittedName>
        <fullName evidence="7">FAD/NAD(P)-binding domain-containing protein</fullName>
    </submittedName>
</protein>
<keyword evidence="5" id="KW-0503">Monooxygenase</keyword>
<keyword evidence="2" id="KW-0285">Flavoprotein</keyword>
<evidence type="ECO:0000313" key="8">
    <source>
        <dbReference type="Proteomes" id="UP001218218"/>
    </source>
</evidence>
<dbReference type="InterPro" id="IPR036188">
    <property type="entry name" value="FAD/NAD-bd_sf"/>
</dbReference>
<keyword evidence="8" id="KW-1185">Reference proteome</keyword>
<evidence type="ECO:0000259" key="6">
    <source>
        <dbReference type="Pfam" id="PF01494"/>
    </source>
</evidence>
<evidence type="ECO:0000256" key="1">
    <source>
        <dbReference type="ARBA" id="ARBA00007992"/>
    </source>
</evidence>
<dbReference type="EMBL" id="JARIHO010000009">
    <property type="protein sequence ID" value="KAJ7355848.1"/>
    <property type="molecule type" value="Genomic_DNA"/>
</dbReference>
<dbReference type="PANTHER" id="PTHR13789">
    <property type="entry name" value="MONOOXYGENASE"/>
    <property type="match status" value="1"/>
</dbReference>
<feature type="domain" description="FAD-binding" evidence="6">
    <location>
        <begin position="7"/>
        <end position="356"/>
    </location>
</feature>
<accession>A0AAD7EYF5</accession>
<comment type="similarity">
    <text evidence="1">Belongs to the paxM FAD-dependent monooxygenase family.</text>
</comment>
<organism evidence="7 8">
    <name type="scientific">Mycena albidolilacea</name>
    <dbReference type="NCBI Taxonomy" id="1033008"/>
    <lineage>
        <taxon>Eukaryota</taxon>
        <taxon>Fungi</taxon>
        <taxon>Dikarya</taxon>
        <taxon>Basidiomycota</taxon>
        <taxon>Agaricomycotina</taxon>
        <taxon>Agaricomycetes</taxon>
        <taxon>Agaricomycetidae</taxon>
        <taxon>Agaricales</taxon>
        <taxon>Marasmiineae</taxon>
        <taxon>Mycenaceae</taxon>
        <taxon>Mycena</taxon>
    </lineage>
</organism>
<comment type="caution">
    <text evidence="7">The sequence shown here is derived from an EMBL/GenBank/DDBJ whole genome shotgun (WGS) entry which is preliminary data.</text>
</comment>
<keyword evidence="4" id="KW-0560">Oxidoreductase</keyword>
<dbReference type="Pfam" id="PF01494">
    <property type="entry name" value="FAD_binding_3"/>
    <property type="match status" value="1"/>
</dbReference>
<dbReference type="GO" id="GO:0004497">
    <property type="term" value="F:monooxygenase activity"/>
    <property type="evidence" value="ECO:0007669"/>
    <property type="project" value="UniProtKB-KW"/>
</dbReference>
<name>A0AAD7EYF5_9AGAR</name>
<dbReference type="SUPFAM" id="SSF51905">
    <property type="entry name" value="FAD/NAD(P)-binding domain"/>
    <property type="match status" value="1"/>
</dbReference>
<dbReference type="InterPro" id="IPR002938">
    <property type="entry name" value="FAD-bd"/>
</dbReference>
<sequence length="408" mass="43978">MSSSILKVSIVGAGIGGLTAALALRRNGHHVQVFEASEIKTEVGAALGVPLNALRVLEHLGISKANLKSVPLSGAVSFDPQSGENTKMFFSEDQSERAISLMCHRSDLYEELKRLAIGDGEGLPVELHLAAKVVACDPEAGTISLNSGEVVHADLILGADGVHSVVRTGILGEVQKPSPSGVSCFRTTFALPEGPELQWLTEKPSGTRSSLAKDGPFRMILMYPCRNATLLNFIGFYDDSLEDAGGWKPKGSREEILAKFKDYHPTLLSVLDLPPQSEILKWQLGVLPRLPTWIRGRAALLGDAAHATLPFLAQGAAMAIEEAGALGCLLPAGTRVEDVPGRLEAYQDIRKERGEFVNHESVEQLKSLRRGGPVIRFQEVQAKLVHYDALGAARECYEARFGRKSSST</sequence>
<dbReference type="Proteomes" id="UP001218218">
    <property type="component" value="Unassembled WGS sequence"/>
</dbReference>
<gene>
    <name evidence="7" type="ORF">DFH08DRAFT_509810</name>
</gene>
<dbReference type="InterPro" id="IPR050493">
    <property type="entry name" value="FAD-dep_Monooxygenase_BioMet"/>
</dbReference>
<dbReference type="PANTHER" id="PTHR13789:SF309">
    <property type="entry name" value="PUTATIVE (AFU_ORTHOLOGUE AFUA_6G14510)-RELATED"/>
    <property type="match status" value="1"/>
</dbReference>
<keyword evidence="3" id="KW-0274">FAD</keyword>